<evidence type="ECO:0000313" key="5">
    <source>
        <dbReference type="Proteomes" id="UP000323454"/>
    </source>
</evidence>
<feature type="domain" description="Rv2993c-like N-terminal" evidence="3">
    <location>
        <begin position="1"/>
        <end position="54"/>
    </location>
</feature>
<dbReference type="InterPro" id="IPR018833">
    <property type="entry name" value="Rv2993c-like_N"/>
</dbReference>
<name>A0A5B2WRC0_9PSEU</name>
<evidence type="ECO:0000259" key="3">
    <source>
        <dbReference type="Pfam" id="PF10370"/>
    </source>
</evidence>
<dbReference type="RefSeq" id="WP_149853693.1">
    <property type="nucleotide sequence ID" value="NZ_VUOB01000065.1"/>
</dbReference>
<dbReference type="PANTHER" id="PTHR11820:SF7">
    <property type="entry name" value="ACYLPYRUVASE FAHD1, MITOCHONDRIAL"/>
    <property type="match status" value="1"/>
</dbReference>
<keyword evidence="4" id="KW-0378">Hydrolase</keyword>
<dbReference type="GO" id="GO:0019752">
    <property type="term" value="P:carboxylic acid metabolic process"/>
    <property type="evidence" value="ECO:0007669"/>
    <property type="project" value="UniProtKB-ARBA"/>
</dbReference>
<feature type="domain" description="Fumarylacetoacetase-like C-terminal" evidence="2">
    <location>
        <begin position="59"/>
        <end position="257"/>
    </location>
</feature>
<dbReference type="Pfam" id="PF10370">
    <property type="entry name" value="Rv2993c-like_N"/>
    <property type="match status" value="1"/>
</dbReference>
<dbReference type="PANTHER" id="PTHR11820">
    <property type="entry name" value="ACYLPYRUVASE"/>
    <property type="match status" value="1"/>
</dbReference>
<evidence type="ECO:0000256" key="1">
    <source>
        <dbReference type="ARBA" id="ARBA00022723"/>
    </source>
</evidence>
<evidence type="ECO:0000313" key="4">
    <source>
        <dbReference type="EMBL" id="KAA2253528.1"/>
    </source>
</evidence>
<accession>A0A5B2WRC0</accession>
<dbReference type="GO" id="GO:0018773">
    <property type="term" value="F:acetylpyruvate hydrolase activity"/>
    <property type="evidence" value="ECO:0007669"/>
    <property type="project" value="TreeGrafter"/>
</dbReference>
<dbReference type="OrthoDB" id="9805307at2"/>
<reference evidence="4 5" key="2">
    <citation type="submission" date="2019-09" db="EMBL/GenBank/DDBJ databases">
        <authorList>
            <person name="Jin C."/>
        </authorList>
    </citation>
    <scope>NUCLEOTIDE SEQUENCE [LARGE SCALE GENOMIC DNA]</scope>
    <source>
        <strain evidence="4 5">AN110305</strain>
    </source>
</reference>
<dbReference type="Gene3D" id="3.90.850.10">
    <property type="entry name" value="Fumarylacetoacetase-like, C-terminal domain"/>
    <property type="match status" value="1"/>
</dbReference>
<dbReference type="AlphaFoldDB" id="A0A5B2WRC0"/>
<dbReference type="InterPro" id="IPR036663">
    <property type="entry name" value="Fumarylacetoacetase_C_sf"/>
</dbReference>
<keyword evidence="1" id="KW-0479">Metal-binding</keyword>
<comment type="caution">
    <text evidence="4">The sequence shown here is derived from an EMBL/GenBank/DDBJ whole genome shotgun (WGS) entry which is preliminary data.</text>
</comment>
<dbReference type="InterPro" id="IPR011234">
    <property type="entry name" value="Fumarylacetoacetase-like_C"/>
</dbReference>
<evidence type="ECO:0000259" key="2">
    <source>
        <dbReference type="Pfam" id="PF01557"/>
    </source>
</evidence>
<dbReference type="SUPFAM" id="SSF56529">
    <property type="entry name" value="FAH"/>
    <property type="match status" value="1"/>
</dbReference>
<dbReference type="Proteomes" id="UP000323454">
    <property type="component" value="Unassembled WGS sequence"/>
</dbReference>
<protein>
    <submittedName>
        <fullName evidence="4">Fumarylacetoacetate hydrolase family protein</fullName>
    </submittedName>
</protein>
<dbReference type="GO" id="GO:0016853">
    <property type="term" value="F:isomerase activity"/>
    <property type="evidence" value="ECO:0007669"/>
    <property type="project" value="UniProtKB-ARBA"/>
</dbReference>
<sequence>MRIARIAHPEGLSFVSVVGEGDDLVAEEIAEHPFGKPNLTGRRWPLADVRLLAPILPPKIIGVGRNYAAHAEELGNALPDNPLIFLKPPTSVVGPNMPIRLPADSAQVDLEGELAVVIGTIDGRPFKDVPAARAASTILGYTIANDVTARDQQRADVQFTRAKGHDTFCPLGPWIETELDPADLAIRTELDGEVKQDARTSLLLHEIPELIEFISGIMTLTPGDVILTGTPAGVAPMKPGQTVSITVEGIGTLSNPVATR</sequence>
<dbReference type="Pfam" id="PF01557">
    <property type="entry name" value="FAA_hydrolase"/>
    <property type="match status" value="1"/>
</dbReference>
<dbReference type="Gene3D" id="2.30.30.370">
    <property type="entry name" value="FAH"/>
    <property type="match status" value="1"/>
</dbReference>
<reference evidence="4 5" key="1">
    <citation type="submission" date="2019-09" db="EMBL/GenBank/DDBJ databases">
        <title>Goodfellowia gen. nov., a new genus of the Pseudonocardineae related to Actinoalloteichus, containing Goodfellowia coeruleoviolacea gen. nov., comb. nov. gen. nov., comb. nov.</title>
        <authorList>
            <person name="Labeda D."/>
        </authorList>
    </citation>
    <scope>NUCLEOTIDE SEQUENCE [LARGE SCALE GENOMIC DNA]</scope>
    <source>
        <strain evidence="4 5">AN110305</strain>
    </source>
</reference>
<proteinExistence type="predicted"/>
<organism evidence="4 5">
    <name type="scientific">Solihabitans fulvus</name>
    <dbReference type="NCBI Taxonomy" id="1892852"/>
    <lineage>
        <taxon>Bacteria</taxon>
        <taxon>Bacillati</taxon>
        <taxon>Actinomycetota</taxon>
        <taxon>Actinomycetes</taxon>
        <taxon>Pseudonocardiales</taxon>
        <taxon>Pseudonocardiaceae</taxon>
        <taxon>Solihabitans</taxon>
    </lineage>
</organism>
<gene>
    <name evidence="4" type="ORF">F0L68_32450</name>
</gene>
<dbReference type="FunFam" id="3.90.850.10:FF:000002">
    <property type="entry name" value="2-hydroxyhepta-2,4-diene-1,7-dioate isomerase"/>
    <property type="match status" value="1"/>
</dbReference>
<keyword evidence="5" id="KW-1185">Reference proteome</keyword>
<dbReference type="GO" id="GO:0046872">
    <property type="term" value="F:metal ion binding"/>
    <property type="evidence" value="ECO:0007669"/>
    <property type="project" value="UniProtKB-KW"/>
</dbReference>
<dbReference type="EMBL" id="VUOB01000065">
    <property type="protein sequence ID" value="KAA2253528.1"/>
    <property type="molecule type" value="Genomic_DNA"/>
</dbReference>